<dbReference type="EMBL" id="FNLF01000002">
    <property type="protein sequence ID" value="SDR06113.1"/>
    <property type="molecule type" value="Genomic_DNA"/>
</dbReference>
<feature type="domain" description="ORC1/DEAH AAA+ ATPase" evidence="3">
    <location>
        <begin position="292"/>
        <end position="444"/>
    </location>
</feature>
<protein>
    <submittedName>
        <fullName evidence="4">ATPase</fullName>
    </submittedName>
</protein>
<dbReference type="SUPFAM" id="SSF52540">
    <property type="entry name" value="P-loop containing nucleoside triphosphate hydrolases"/>
    <property type="match status" value="1"/>
</dbReference>
<feature type="domain" description="Translation initiation factor IF-2 N-terminal" evidence="2">
    <location>
        <begin position="18"/>
        <end position="67"/>
    </location>
</feature>
<evidence type="ECO:0000256" key="1">
    <source>
        <dbReference type="SAM" id="MobiDB-lite"/>
    </source>
</evidence>
<gene>
    <name evidence="4" type="ORF">SAMN04489765_2999</name>
</gene>
<dbReference type="AlphaFoldDB" id="A0A1H1FYT9"/>
<dbReference type="Pfam" id="PF04760">
    <property type="entry name" value="IF2_N"/>
    <property type="match status" value="1"/>
</dbReference>
<dbReference type="Gene3D" id="3.40.50.300">
    <property type="entry name" value="P-loop containing nucleotide triphosphate hydrolases"/>
    <property type="match status" value="1"/>
</dbReference>
<dbReference type="Gene3D" id="1.10.10.2480">
    <property type="match status" value="1"/>
</dbReference>
<reference evidence="5" key="1">
    <citation type="submission" date="2016-10" db="EMBL/GenBank/DDBJ databases">
        <authorList>
            <person name="Varghese N."/>
            <person name="Submissions S."/>
        </authorList>
    </citation>
    <scope>NUCLEOTIDE SEQUENCE [LARGE SCALE GENOMIC DNA]</scope>
    <source>
        <strain evidence="5">DSM 44142</strain>
    </source>
</reference>
<dbReference type="GO" id="GO:0016887">
    <property type="term" value="F:ATP hydrolysis activity"/>
    <property type="evidence" value="ECO:0007669"/>
    <property type="project" value="InterPro"/>
</dbReference>
<dbReference type="OrthoDB" id="9811804at2"/>
<evidence type="ECO:0000259" key="3">
    <source>
        <dbReference type="Pfam" id="PF13401"/>
    </source>
</evidence>
<dbReference type="PANTHER" id="PTHR34301">
    <property type="entry name" value="DNA-BINDING PROTEIN-RELATED"/>
    <property type="match status" value="1"/>
</dbReference>
<dbReference type="Proteomes" id="UP000183053">
    <property type="component" value="Unassembled WGS sequence"/>
</dbReference>
<dbReference type="InterPro" id="IPR027417">
    <property type="entry name" value="P-loop_NTPase"/>
</dbReference>
<dbReference type="InterPro" id="IPR049945">
    <property type="entry name" value="AAA_22"/>
</dbReference>
<evidence type="ECO:0000313" key="5">
    <source>
        <dbReference type="Proteomes" id="UP000183053"/>
    </source>
</evidence>
<keyword evidence="5" id="KW-1185">Reference proteome</keyword>
<feature type="compositionally biased region" description="Polar residues" evidence="1">
    <location>
        <begin position="87"/>
        <end position="96"/>
    </location>
</feature>
<proteinExistence type="predicted"/>
<organism evidence="4 5">
    <name type="scientific">Tsukamurella pulmonis</name>
    <dbReference type="NCBI Taxonomy" id="47312"/>
    <lineage>
        <taxon>Bacteria</taxon>
        <taxon>Bacillati</taxon>
        <taxon>Actinomycetota</taxon>
        <taxon>Actinomycetes</taxon>
        <taxon>Mycobacteriales</taxon>
        <taxon>Tsukamurellaceae</taxon>
        <taxon>Tsukamurella</taxon>
    </lineage>
</organism>
<accession>A0A1H1FYT9</accession>
<dbReference type="PANTHER" id="PTHR34301:SF8">
    <property type="entry name" value="ATPASE DOMAIN-CONTAINING PROTEIN"/>
    <property type="match status" value="1"/>
</dbReference>
<sequence length="616" mass="69209">MHIRAVGATRRRSLNLGKIRVHELAKELGTTSKQILVRLRQQGEFVRSASSAVEAPAARRVRESFGIKITPSAIQYDPPDNSDRESTTTLTFDPSTPSARQYGWRAGAVAQPQHPDLLANIDRVRRKYPVLGEHVEALRRLGSQVVYAGFCRQEGFNSAAVVHVRFSGAIEAGFGFTREVMIFYSPHDDLQGRTFKAAVRELQETYRSVTPDTFFLWSPDPRLRTKLYDWSRPSNLAIPLLIDEDDDLSLITILRDHIYARDLFYVTTPVSGASFFGRRTLLQSMRDDVFKQRVTGIFGLRKSGKTSILTQLSEELKFDNVVTILMDLEAFPSPPIDPTDDILSELRRRLIEELTARGLRAVELQKLNPQPSILELKNALQTLLKRLHANDTRILLLLDEIEYLTPADKIDIAEGDMPRIAQMLSAFRSIVQESDNFTFTISGLTSAIVEGGRLYGRPNPLFSWARAVYVTPLDRDEADDLASTVGGKMGIEITSGALEALHEASGGHAFLYRSLSSAVVGHLPADDFKRTMSRSAVLREINDWKSRIQGNVDEMVQHVKRYYPNESVMLEILMESADDFRELAPSEHVAVRRLKDLGLIVEVDGQFEASVILELT</sequence>
<dbReference type="STRING" id="47312.SAMN04489765_2999"/>
<dbReference type="InterPro" id="IPR006847">
    <property type="entry name" value="IF2_N"/>
</dbReference>
<feature type="region of interest" description="Disordered" evidence="1">
    <location>
        <begin position="72"/>
        <end position="96"/>
    </location>
</feature>
<name>A0A1H1FYT9_9ACTN</name>
<dbReference type="Pfam" id="PF13401">
    <property type="entry name" value="AAA_22"/>
    <property type="match status" value="1"/>
</dbReference>
<evidence type="ECO:0000313" key="4">
    <source>
        <dbReference type="EMBL" id="SDR06113.1"/>
    </source>
</evidence>
<evidence type="ECO:0000259" key="2">
    <source>
        <dbReference type="Pfam" id="PF04760"/>
    </source>
</evidence>